<gene>
    <name evidence="2" type="ordered locus">Haur_1507</name>
</gene>
<evidence type="ECO:0000313" key="2">
    <source>
        <dbReference type="EMBL" id="ABX04151.1"/>
    </source>
</evidence>
<reference evidence="2 3" key="1">
    <citation type="journal article" date="2011" name="Stand. Genomic Sci.">
        <title>Complete genome sequence of the filamentous gliding predatory bacterium Herpetosiphon aurantiacus type strain (114-95(T)).</title>
        <authorList>
            <person name="Kiss H."/>
            <person name="Nett M."/>
            <person name="Domin N."/>
            <person name="Martin K."/>
            <person name="Maresca J.A."/>
            <person name="Copeland A."/>
            <person name="Lapidus A."/>
            <person name="Lucas S."/>
            <person name="Berry K.W."/>
            <person name="Glavina Del Rio T."/>
            <person name="Dalin E."/>
            <person name="Tice H."/>
            <person name="Pitluck S."/>
            <person name="Richardson P."/>
            <person name="Bruce D."/>
            <person name="Goodwin L."/>
            <person name="Han C."/>
            <person name="Detter J.C."/>
            <person name="Schmutz J."/>
            <person name="Brettin T."/>
            <person name="Land M."/>
            <person name="Hauser L."/>
            <person name="Kyrpides N.C."/>
            <person name="Ivanova N."/>
            <person name="Goker M."/>
            <person name="Woyke T."/>
            <person name="Klenk H.P."/>
            <person name="Bryant D.A."/>
        </authorList>
    </citation>
    <scope>NUCLEOTIDE SEQUENCE [LARGE SCALE GENOMIC DNA]</scope>
    <source>
        <strain evidence="3">ATCC 23779 / DSM 785 / 114-95</strain>
    </source>
</reference>
<accession>A9B4I6</accession>
<dbReference type="KEGG" id="hau:Haur_1507"/>
<dbReference type="InterPro" id="IPR000182">
    <property type="entry name" value="GNAT_dom"/>
</dbReference>
<dbReference type="SUPFAM" id="SSF55729">
    <property type="entry name" value="Acyl-CoA N-acyltransferases (Nat)"/>
    <property type="match status" value="1"/>
</dbReference>
<name>A9B4I6_HERA2</name>
<dbReference type="AlphaFoldDB" id="A9B4I6"/>
<dbReference type="GO" id="GO:0016747">
    <property type="term" value="F:acyltransferase activity, transferring groups other than amino-acyl groups"/>
    <property type="evidence" value="ECO:0007669"/>
    <property type="project" value="InterPro"/>
</dbReference>
<dbReference type="PROSITE" id="PS51186">
    <property type="entry name" value="GNAT"/>
    <property type="match status" value="1"/>
</dbReference>
<organism evidence="2 3">
    <name type="scientific">Herpetosiphon aurantiacus (strain ATCC 23779 / DSM 785 / 114-95)</name>
    <dbReference type="NCBI Taxonomy" id="316274"/>
    <lineage>
        <taxon>Bacteria</taxon>
        <taxon>Bacillati</taxon>
        <taxon>Chloroflexota</taxon>
        <taxon>Chloroflexia</taxon>
        <taxon>Herpetosiphonales</taxon>
        <taxon>Herpetosiphonaceae</taxon>
        <taxon>Herpetosiphon</taxon>
    </lineage>
</organism>
<dbReference type="EMBL" id="CP000875">
    <property type="protein sequence ID" value="ABX04151.1"/>
    <property type="molecule type" value="Genomic_DNA"/>
</dbReference>
<feature type="domain" description="N-acetyltransferase" evidence="1">
    <location>
        <begin position="161"/>
        <end position="307"/>
    </location>
</feature>
<sequence length="307" mass="34421">MHLIQRAFQPEHDQSAMLALASANPDQHMRSIDLPYRLSSWTLDDPANIAIWQTDTGQIVGWAALQVPFWMIDLVWHPDTPLSLYRAMLEWADQRAQSLIGTKHARPAWFVSVFEHQHELREVLTSQGFADQSAVEQDPWSKYLFRRGNQDPSPVSLSTGISIRTLAGMTEIAAYTSLHRAVFESTSMTEGWRANTLKQPSYRAELDLVAVDQTGALAGFCIGWFNQQGFGGQPSGQIEPLGVRADLRQQGVAQALLAENFRRMLALGAEQIFVETDNYRGAAFNLYETVGFAIHAHALVYRKDYAA</sequence>
<dbReference type="InterPro" id="IPR016181">
    <property type="entry name" value="Acyl_CoA_acyltransferase"/>
</dbReference>
<dbReference type="CDD" id="cd04301">
    <property type="entry name" value="NAT_SF"/>
    <property type="match status" value="1"/>
</dbReference>
<dbReference type="eggNOG" id="COG0456">
    <property type="taxonomic scope" value="Bacteria"/>
</dbReference>
<dbReference type="Proteomes" id="UP000000787">
    <property type="component" value="Chromosome"/>
</dbReference>
<dbReference type="Gene3D" id="3.40.630.30">
    <property type="match status" value="1"/>
</dbReference>
<dbReference type="InParanoid" id="A9B4I6"/>
<dbReference type="HOGENOM" id="CLU_056890_1_1_0"/>
<dbReference type="STRING" id="316274.Haur_1507"/>
<evidence type="ECO:0000313" key="3">
    <source>
        <dbReference type="Proteomes" id="UP000000787"/>
    </source>
</evidence>
<dbReference type="BioCyc" id="HAUR316274:GHYA-1529-MONOMER"/>
<protein>
    <submittedName>
        <fullName evidence="2">GCN5-related N-acetyltransferase</fullName>
    </submittedName>
</protein>
<keyword evidence="3" id="KW-1185">Reference proteome</keyword>
<evidence type="ECO:0000259" key="1">
    <source>
        <dbReference type="PROSITE" id="PS51186"/>
    </source>
</evidence>
<proteinExistence type="predicted"/>
<dbReference type="Pfam" id="PF00583">
    <property type="entry name" value="Acetyltransf_1"/>
    <property type="match status" value="1"/>
</dbReference>